<dbReference type="AlphaFoldDB" id="W9GEG2"/>
<dbReference type="OrthoDB" id="5083175at2"/>
<name>W9GEG2_9MICO</name>
<feature type="compositionally biased region" description="Low complexity" evidence="1">
    <location>
        <begin position="75"/>
        <end position="86"/>
    </location>
</feature>
<keyword evidence="3" id="KW-1185">Reference proteome</keyword>
<proteinExistence type="predicted"/>
<protein>
    <submittedName>
        <fullName evidence="2">Uncharacterized protein</fullName>
    </submittedName>
</protein>
<dbReference type="EMBL" id="AWSA01000001">
    <property type="protein sequence ID" value="EWT03602.1"/>
    <property type="molecule type" value="Genomic_DNA"/>
</dbReference>
<organism evidence="2 3">
    <name type="scientific">Intrasporangium oryzae NRRL B-24470</name>
    <dbReference type="NCBI Taxonomy" id="1386089"/>
    <lineage>
        <taxon>Bacteria</taxon>
        <taxon>Bacillati</taxon>
        <taxon>Actinomycetota</taxon>
        <taxon>Actinomycetes</taxon>
        <taxon>Micrococcales</taxon>
        <taxon>Intrasporangiaceae</taxon>
        <taxon>Intrasporangium</taxon>
    </lineage>
</organism>
<feature type="compositionally biased region" description="Basic and acidic residues" evidence="1">
    <location>
        <begin position="89"/>
        <end position="107"/>
    </location>
</feature>
<feature type="compositionally biased region" description="Pro residues" evidence="1">
    <location>
        <begin position="63"/>
        <end position="73"/>
    </location>
</feature>
<gene>
    <name evidence="2" type="ORF">N865_09140</name>
</gene>
<reference evidence="2 3" key="1">
    <citation type="submission" date="2013-08" db="EMBL/GenBank/DDBJ databases">
        <title>Intrasporangium oryzae NRRL B-24470.</title>
        <authorList>
            <person name="Liu H."/>
            <person name="Wang G."/>
        </authorList>
    </citation>
    <scope>NUCLEOTIDE SEQUENCE [LARGE SCALE GENOMIC DNA]</scope>
    <source>
        <strain evidence="2 3">NRRL B-24470</strain>
    </source>
</reference>
<evidence type="ECO:0000256" key="1">
    <source>
        <dbReference type="SAM" id="MobiDB-lite"/>
    </source>
</evidence>
<comment type="caution">
    <text evidence="2">The sequence shown here is derived from an EMBL/GenBank/DDBJ whole genome shotgun (WGS) entry which is preliminary data.</text>
</comment>
<feature type="region of interest" description="Disordered" evidence="1">
    <location>
        <begin position="1"/>
        <end position="21"/>
    </location>
</feature>
<accession>W9GEG2</accession>
<dbReference type="RefSeq" id="WP_034800329.1">
    <property type="nucleotide sequence ID" value="NZ_AWSA01000001.1"/>
</dbReference>
<dbReference type="STRING" id="1386089.N865_09140"/>
<evidence type="ECO:0000313" key="2">
    <source>
        <dbReference type="EMBL" id="EWT03602.1"/>
    </source>
</evidence>
<feature type="region of interest" description="Disordered" evidence="1">
    <location>
        <begin position="56"/>
        <end position="107"/>
    </location>
</feature>
<evidence type="ECO:0000313" key="3">
    <source>
        <dbReference type="Proteomes" id="UP000019489"/>
    </source>
</evidence>
<dbReference type="Proteomes" id="UP000019489">
    <property type="component" value="Unassembled WGS sequence"/>
</dbReference>
<sequence>MTIATTEPRTAPPTGAWGRDADLDVDIDVEAAFAELICADPDLVDVEFAAIVAELGQPGTPAERPPVPAPGPAPRGGTAPRPAASPLYREARANLEGRSRQRSPPDR</sequence>